<keyword evidence="3" id="KW-1185">Reference proteome</keyword>
<reference evidence="2 3" key="1">
    <citation type="journal article" date="2014" name="Science">
        <title>Plant genetics. Early allopolyploid evolution in the post-Neolithic Brassica napus oilseed genome.</title>
        <authorList>
            <person name="Chalhoub B."/>
            <person name="Denoeud F."/>
            <person name="Liu S."/>
            <person name="Parkin I.A."/>
            <person name="Tang H."/>
            <person name="Wang X."/>
            <person name="Chiquet J."/>
            <person name="Belcram H."/>
            <person name="Tong C."/>
            <person name="Samans B."/>
            <person name="Correa M."/>
            <person name="Da Silva C."/>
            <person name="Just J."/>
            <person name="Falentin C."/>
            <person name="Koh C.S."/>
            <person name="Le Clainche I."/>
            <person name="Bernard M."/>
            <person name="Bento P."/>
            <person name="Noel B."/>
            <person name="Labadie K."/>
            <person name="Alberti A."/>
            <person name="Charles M."/>
            <person name="Arnaud D."/>
            <person name="Guo H."/>
            <person name="Daviaud C."/>
            <person name="Alamery S."/>
            <person name="Jabbari K."/>
            <person name="Zhao M."/>
            <person name="Edger P.P."/>
            <person name="Chelaifa H."/>
            <person name="Tack D."/>
            <person name="Lassalle G."/>
            <person name="Mestiri I."/>
            <person name="Schnel N."/>
            <person name="Le Paslier M.C."/>
            <person name="Fan G."/>
            <person name="Renault V."/>
            <person name="Bayer P.E."/>
            <person name="Golicz A.A."/>
            <person name="Manoli S."/>
            <person name="Lee T.H."/>
            <person name="Thi V.H."/>
            <person name="Chalabi S."/>
            <person name="Hu Q."/>
            <person name="Fan C."/>
            <person name="Tollenaere R."/>
            <person name="Lu Y."/>
            <person name="Battail C."/>
            <person name="Shen J."/>
            <person name="Sidebottom C.H."/>
            <person name="Wang X."/>
            <person name="Canaguier A."/>
            <person name="Chauveau A."/>
            <person name="Berard A."/>
            <person name="Deniot G."/>
            <person name="Guan M."/>
            <person name="Liu Z."/>
            <person name="Sun F."/>
            <person name="Lim Y.P."/>
            <person name="Lyons E."/>
            <person name="Town C.D."/>
            <person name="Bancroft I."/>
            <person name="Wang X."/>
            <person name="Meng J."/>
            <person name="Ma J."/>
            <person name="Pires J.C."/>
            <person name="King G.J."/>
            <person name="Brunel D."/>
            <person name="Delourme R."/>
            <person name="Renard M."/>
            <person name="Aury J.M."/>
            <person name="Adams K.L."/>
            <person name="Batley J."/>
            <person name="Snowdon R.J."/>
            <person name="Tost J."/>
            <person name="Edwards D."/>
            <person name="Zhou Y."/>
            <person name="Hua W."/>
            <person name="Sharpe A.G."/>
            <person name="Paterson A.H."/>
            <person name="Guan C."/>
            <person name="Wincker P."/>
        </authorList>
    </citation>
    <scope>NUCLEOTIDE SEQUENCE [LARGE SCALE GENOMIC DNA]</scope>
    <source>
        <strain evidence="3">cv. Darmor-bzh</strain>
    </source>
</reference>
<evidence type="ECO:0000313" key="2">
    <source>
        <dbReference type="EMBL" id="CDY37817.1"/>
    </source>
</evidence>
<feature type="compositionally biased region" description="Polar residues" evidence="1">
    <location>
        <begin position="1"/>
        <end position="10"/>
    </location>
</feature>
<dbReference type="EMBL" id="LK032409">
    <property type="protein sequence ID" value="CDY37817.1"/>
    <property type="molecule type" value="Genomic_DNA"/>
</dbReference>
<dbReference type="Gramene" id="CDY37817">
    <property type="protein sequence ID" value="CDY37817"/>
    <property type="gene ID" value="GSBRNA2T00064759001"/>
</dbReference>
<proteinExistence type="predicted"/>
<name>A0A078HIX4_BRANA</name>
<organism evidence="2 3">
    <name type="scientific">Brassica napus</name>
    <name type="common">Rape</name>
    <dbReference type="NCBI Taxonomy" id="3708"/>
    <lineage>
        <taxon>Eukaryota</taxon>
        <taxon>Viridiplantae</taxon>
        <taxon>Streptophyta</taxon>
        <taxon>Embryophyta</taxon>
        <taxon>Tracheophyta</taxon>
        <taxon>Spermatophyta</taxon>
        <taxon>Magnoliopsida</taxon>
        <taxon>eudicotyledons</taxon>
        <taxon>Gunneridae</taxon>
        <taxon>Pentapetalae</taxon>
        <taxon>rosids</taxon>
        <taxon>malvids</taxon>
        <taxon>Brassicales</taxon>
        <taxon>Brassicaceae</taxon>
        <taxon>Brassiceae</taxon>
        <taxon>Brassica</taxon>
    </lineage>
</organism>
<accession>A0A078HIX4</accession>
<evidence type="ECO:0000313" key="3">
    <source>
        <dbReference type="Proteomes" id="UP000028999"/>
    </source>
</evidence>
<protein>
    <submittedName>
        <fullName evidence="2">BnaAnng04780D protein</fullName>
    </submittedName>
</protein>
<sequence length="22" mass="2463">MAHQGQSSNGKEQHVKIQNGFH</sequence>
<dbReference type="Proteomes" id="UP000028999">
    <property type="component" value="Unassembled WGS sequence"/>
</dbReference>
<dbReference type="AlphaFoldDB" id="A0A078HIX4"/>
<evidence type="ECO:0000256" key="1">
    <source>
        <dbReference type="SAM" id="MobiDB-lite"/>
    </source>
</evidence>
<dbReference type="PaxDb" id="3708-A0A078HIX4"/>
<feature type="region of interest" description="Disordered" evidence="1">
    <location>
        <begin position="1"/>
        <end position="22"/>
    </location>
</feature>
<gene>
    <name evidence="2" type="primary">BnaAnng04780D</name>
    <name evidence="2" type="ORF">GSBRNA2T00064759001</name>
</gene>